<sequence length="244" mass="26120">MTASETVYAAGMRRKRNPVLDKRSSAGLALAPVIGGMAVEYQTTMEAQGAEDTSVTLNIVTQFPPLARVACLRKKRPTQNQGQQKLHAHHLLTPVLIRTQTMADQPFCMGVCPPKERLGASVRGGCGLHGVMAGSGVLMGSAALCAPHAQFRRPRIARIWQPAMSPFASWQRTTESSAEFNRIKVGLPLAKSSFLDLKEDRGYLGRNEARQDASNNGPTTEASSSSTSSSSASPSDSLASMMMS</sequence>
<protein>
    <submittedName>
        <fullName evidence="2">Uncharacterized protein</fullName>
    </submittedName>
</protein>
<accession>A0A7R9C036</accession>
<feature type="region of interest" description="Disordered" evidence="1">
    <location>
        <begin position="205"/>
        <end position="244"/>
    </location>
</feature>
<organism evidence="2">
    <name type="scientific">Notodromas monacha</name>
    <dbReference type="NCBI Taxonomy" id="399045"/>
    <lineage>
        <taxon>Eukaryota</taxon>
        <taxon>Metazoa</taxon>
        <taxon>Ecdysozoa</taxon>
        <taxon>Arthropoda</taxon>
        <taxon>Crustacea</taxon>
        <taxon>Oligostraca</taxon>
        <taxon>Ostracoda</taxon>
        <taxon>Podocopa</taxon>
        <taxon>Podocopida</taxon>
        <taxon>Cypridocopina</taxon>
        <taxon>Cypridoidea</taxon>
        <taxon>Cyprididae</taxon>
        <taxon>Notodromas</taxon>
    </lineage>
</organism>
<dbReference type="AlphaFoldDB" id="A0A7R9C036"/>
<proteinExistence type="predicted"/>
<evidence type="ECO:0000256" key="1">
    <source>
        <dbReference type="SAM" id="MobiDB-lite"/>
    </source>
</evidence>
<feature type="non-terminal residue" evidence="2">
    <location>
        <position position="244"/>
    </location>
</feature>
<name>A0A7R9C036_9CRUS</name>
<evidence type="ECO:0000313" key="3">
    <source>
        <dbReference type="Proteomes" id="UP000678499"/>
    </source>
</evidence>
<dbReference type="EMBL" id="OA887705">
    <property type="protein sequence ID" value="CAD7283582.1"/>
    <property type="molecule type" value="Genomic_DNA"/>
</dbReference>
<keyword evidence="3" id="KW-1185">Reference proteome</keyword>
<gene>
    <name evidence="2" type="ORF">NMOB1V02_LOCUS11195</name>
</gene>
<feature type="compositionally biased region" description="Polar residues" evidence="1">
    <location>
        <begin position="212"/>
        <end position="221"/>
    </location>
</feature>
<reference evidence="2" key="1">
    <citation type="submission" date="2020-11" db="EMBL/GenBank/DDBJ databases">
        <authorList>
            <person name="Tran Van P."/>
        </authorList>
    </citation>
    <scope>NUCLEOTIDE SEQUENCE</scope>
</reference>
<dbReference type="Proteomes" id="UP000678499">
    <property type="component" value="Unassembled WGS sequence"/>
</dbReference>
<feature type="compositionally biased region" description="Low complexity" evidence="1">
    <location>
        <begin position="222"/>
        <end position="244"/>
    </location>
</feature>
<evidence type="ECO:0000313" key="2">
    <source>
        <dbReference type="EMBL" id="CAD7283582.1"/>
    </source>
</evidence>
<dbReference type="EMBL" id="CAJPEX010005668">
    <property type="protein sequence ID" value="CAG0923734.1"/>
    <property type="molecule type" value="Genomic_DNA"/>
</dbReference>